<protein>
    <submittedName>
        <fullName evidence="9">Cation:proton antiporter</fullName>
    </submittedName>
    <submittedName>
        <fullName evidence="10">Monovalent cation/H+ antiporter subunit B</fullName>
    </submittedName>
    <submittedName>
        <fullName evidence="11">Na(+)/H(+) antiporter subunit B</fullName>
    </submittedName>
</protein>
<dbReference type="NCBIfam" id="NF009223">
    <property type="entry name" value="PRK12573.1"/>
    <property type="match status" value="1"/>
</dbReference>
<dbReference type="InterPro" id="IPR007182">
    <property type="entry name" value="MnhB"/>
</dbReference>
<dbReference type="OrthoDB" id="9798859at2"/>
<name>A0A0V8GKL7_9BACL</name>
<dbReference type="Proteomes" id="UP000072605">
    <property type="component" value="Unassembled WGS sequence"/>
</dbReference>
<feature type="transmembrane region" description="Helical" evidence="7">
    <location>
        <begin position="117"/>
        <end position="139"/>
    </location>
</feature>
<comment type="similarity">
    <text evidence="2">Belongs to the CPA3 antiporters (TC 2.A.63) subunit B family.</text>
</comment>
<reference evidence="9 12" key="1">
    <citation type="journal article" date="2015" name="Int. J. Syst. Evol. Microbiol.">
        <title>Exiguobacterium enclense sp. nov., isolated from sediment.</title>
        <authorList>
            <person name="Dastager S.G."/>
            <person name="Mawlankar R."/>
            <person name="Sonalkar V.V."/>
            <person name="Thorat M.N."/>
            <person name="Mual P."/>
            <person name="Verma A."/>
            <person name="Krishnamurthi S."/>
            <person name="Tang S.K."/>
            <person name="Li W.J."/>
        </authorList>
    </citation>
    <scope>NUCLEOTIDE SEQUENCE [LARGE SCALE GENOMIC DNA]</scope>
    <source>
        <strain evidence="9 12">NIO-1109</strain>
    </source>
</reference>
<evidence type="ECO:0000256" key="4">
    <source>
        <dbReference type="ARBA" id="ARBA00022692"/>
    </source>
</evidence>
<sequence length="146" mass="16100">MKKQTKKHTNDVILESATSFITFIIFLFAVYLFFAGHYTPGGGFIGGLVTASALVLILLAYDIKTLRRILPFDYKWITALGMLIAVLTASGALVFNVPFFTHAHDYFNLPLFGKTSLHTAMLFDLGVYLVVVGVTMTIIQTIGESD</sequence>
<comment type="subcellular location">
    <subcellularLocation>
        <location evidence="1">Cell membrane</location>
        <topology evidence="1">Multi-pass membrane protein</topology>
    </subcellularLocation>
</comment>
<feature type="transmembrane region" description="Helical" evidence="7">
    <location>
        <begin position="12"/>
        <end position="34"/>
    </location>
</feature>
<keyword evidence="14" id="KW-1185">Reference proteome</keyword>
<dbReference type="Proteomes" id="UP001387110">
    <property type="component" value="Unassembled WGS sequence"/>
</dbReference>
<evidence type="ECO:0000256" key="7">
    <source>
        <dbReference type="SAM" id="Phobius"/>
    </source>
</evidence>
<evidence type="ECO:0000313" key="13">
    <source>
        <dbReference type="Proteomes" id="UP000072605"/>
    </source>
</evidence>
<evidence type="ECO:0000313" key="14">
    <source>
        <dbReference type="Proteomes" id="UP001387110"/>
    </source>
</evidence>
<dbReference type="EMBL" id="LDQV01000032">
    <property type="protein sequence ID" value="KTR25740.1"/>
    <property type="molecule type" value="Genomic_DNA"/>
</dbReference>
<gene>
    <name evidence="9" type="ORF">AS033_05380</name>
    <name evidence="10" type="ORF">RSA11_13925</name>
    <name evidence="11" type="ORF">SZL87_01865</name>
</gene>
<evidence type="ECO:0000313" key="12">
    <source>
        <dbReference type="Proteomes" id="UP000053797"/>
    </source>
</evidence>
<keyword evidence="3" id="KW-1003">Cell membrane</keyword>
<dbReference type="InterPro" id="IPR050622">
    <property type="entry name" value="CPA3_antiporter_subunitB"/>
</dbReference>
<evidence type="ECO:0000256" key="2">
    <source>
        <dbReference type="ARBA" id="ARBA00009425"/>
    </source>
</evidence>
<evidence type="ECO:0000256" key="6">
    <source>
        <dbReference type="ARBA" id="ARBA00023136"/>
    </source>
</evidence>
<evidence type="ECO:0000259" key="8">
    <source>
        <dbReference type="Pfam" id="PF04039"/>
    </source>
</evidence>
<dbReference type="GO" id="GO:0005886">
    <property type="term" value="C:plasma membrane"/>
    <property type="evidence" value="ECO:0007669"/>
    <property type="project" value="UniProtKB-SubCell"/>
</dbReference>
<evidence type="ECO:0000256" key="1">
    <source>
        <dbReference type="ARBA" id="ARBA00004651"/>
    </source>
</evidence>
<dbReference type="Pfam" id="PF04039">
    <property type="entry name" value="MnhB"/>
    <property type="match status" value="1"/>
</dbReference>
<keyword evidence="4 7" id="KW-0812">Transmembrane</keyword>
<accession>A0A0V8GKL7</accession>
<organism evidence="9 12">
    <name type="scientific">Exiguobacterium indicum</name>
    <dbReference type="NCBI Taxonomy" id="296995"/>
    <lineage>
        <taxon>Bacteria</taxon>
        <taxon>Bacillati</taxon>
        <taxon>Bacillota</taxon>
        <taxon>Bacilli</taxon>
        <taxon>Bacillales</taxon>
        <taxon>Bacillales Family XII. Incertae Sedis</taxon>
        <taxon>Exiguobacterium</taxon>
    </lineage>
</organism>
<feature type="transmembrane region" description="Helical" evidence="7">
    <location>
        <begin position="40"/>
        <end position="61"/>
    </location>
</feature>
<dbReference type="EMBL" id="JBAWKY010000001">
    <property type="protein sequence ID" value="MEI4461165.1"/>
    <property type="molecule type" value="Genomic_DNA"/>
</dbReference>
<reference evidence="10 13" key="2">
    <citation type="journal article" date="2016" name="Front. Microbiol.">
        <title>Genomic Resource of Rice Seed Associated Bacteria.</title>
        <authorList>
            <person name="Midha S."/>
            <person name="Bansal K."/>
            <person name="Sharma S."/>
            <person name="Kumar N."/>
            <person name="Patil P.P."/>
            <person name="Chaudhry V."/>
            <person name="Patil P.B."/>
        </authorList>
    </citation>
    <scope>NUCLEOTIDE SEQUENCE [LARGE SCALE GENOMIC DNA]</scope>
    <source>
        <strain evidence="10 13">RSA11</strain>
    </source>
</reference>
<evidence type="ECO:0000313" key="11">
    <source>
        <dbReference type="EMBL" id="MEI4461165.1"/>
    </source>
</evidence>
<feature type="transmembrane region" description="Helical" evidence="7">
    <location>
        <begin position="73"/>
        <end position="97"/>
    </location>
</feature>
<dbReference type="Proteomes" id="UP000053797">
    <property type="component" value="Unassembled WGS sequence"/>
</dbReference>
<evidence type="ECO:0000313" key="9">
    <source>
        <dbReference type="EMBL" id="KSU50811.1"/>
    </source>
</evidence>
<dbReference type="AlphaFoldDB" id="A0A0V8GKL7"/>
<keyword evidence="6 7" id="KW-0472">Membrane</keyword>
<dbReference type="RefSeq" id="WP_023468539.1">
    <property type="nucleotide sequence ID" value="NZ_FMYN01000001.1"/>
</dbReference>
<proteinExistence type="inferred from homology"/>
<evidence type="ECO:0000256" key="5">
    <source>
        <dbReference type="ARBA" id="ARBA00022989"/>
    </source>
</evidence>
<dbReference type="GeneID" id="90836952"/>
<evidence type="ECO:0000313" key="10">
    <source>
        <dbReference type="EMBL" id="KTR25740.1"/>
    </source>
</evidence>
<feature type="domain" description="Na+/H+ antiporter MnhB subunit-related protein" evidence="8">
    <location>
        <begin position="13"/>
        <end position="137"/>
    </location>
</feature>
<dbReference type="PANTHER" id="PTHR33932:SF4">
    <property type="entry name" value="NA(+)_H(+) ANTIPORTER SUBUNIT B"/>
    <property type="match status" value="1"/>
</dbReference>
<comment type="caution">
    <text evidence="9">The sequence shown here is derived from an EMBL/GenBank/DDBJ whole genome shotgun (WGS) entry which is preliminary data.</text>
</comment>
<keyword evidence="5 7" id="KW-1133">Transmembrane helix</keyword>
<evidence type="ECO:0000256" key="3">
    <source>
        <dbReference type="ARBA" id="ARBA00022475"/>
    </source>
</evidence>
<dbReference type="PANTHER" id="PTHR33932">
    <property type="entry name" value="NA(+)/H(+) ANTIPORTER SUBUNIT B"/>
    <property type="match status" value="1"/>
</dbReference>
<dbReference type="EMBL" id="LNQL01000001">
    <property type="protein sequence ID" value="KSU50811.1"/>
    <property type="molecule type" value="Genomic_DNA"/>
</dbReference>
<reference evidence="11 14" key="3">
    <citation type="submission" date="2023-12" db="EMBL/GenBank/DDBJ databases">
        <authorList>
            <person name="Easwaran N."/>
            <person name="Lazarus H.P.S."/>
        </authorList>
    </citation>
    <scope>NUCLEOTIDE SEQUENCE [LARGE SCALE GENOMIC DNA]</scope>
    <source>
        <strain evidence="11 14">VIT-2023</strain>
    </source>
</reference>